<comment type="caution">
    <text evidence="4">The sequence shown here is derived from an EMBL/GenBank/DDBJ whole genome shotgun (WGS) entry which is preliminary data.</text>
</comment>
<dbReference type="InterPro" id="IPR007433">
    <property type="entry name" value="DUF481"/>
</dbReference>
<evidence type="ECO:0000256" key="1">
    <source>
        <dbReference type="SAM" id="MobiDB-lite"/>
    </source>
</evidence>
<reference evidence="4 5" key="2">
    <citation type="submission" date="2016-12" db="EMBL/GenBank/DDBJ databases">
        <title>Diversity of luminous bacteria.</title>
        <authorList>
            <person name="Yoshizawa S."/>
            <person name="Kogure K."/>
        </authorList>
    </citation>
    <scope>NUCLEOTIDE SEQUENCE [LARGE SCALE GENOMIC DNA]</scope>
    <source>
        <strain evidence="4 5">NBRC 105001</strain>
    </source>
</reference>
<dbReference type="OrthoDB" id="7625761at2"/>
<feature type="region of interest" description="Disordered" evidence="1">
    <location>
        <begin position="17"/>
        <end position="51"/>
    </location>
</feature>
<protein>
    <submittedName>
        <fullName evidence="3">Salt-induced outer membrane protein</fullName>
    </submittedName>
</protein>
<dbReference type="EMBL" id="MSCP01000003">
    <property type="protein sequence ID" value="PQJ85284.1"/>
    <property type="molecule type" value="Genomic_DNA"/>
</dbReference>
<sequence length="333" mass="36953">MLKKVLLTGLIAISASVHASENDTEDADTSPPSPRENQVETTYGSDNSLSLNCSLEPVYTSGKNSHASEVKYYLSKDDCEAETEELTLEKTPSIIATASKIEAEEQDTTPPSPWESQVEFGYQSSKGNDDSQSLNGRLEASYTSGQHRHTGEVKYYLSKDDGETDKDQLSLNLQSDYKISPDYYLYANFKGLETKYSAYFKDYTFSGGLGYQASNTETLVLELELGPGYRYQNPNLDEIDDDDLIFPETVAEAIIRTNMTLSWKPMDVITLASEVTVISGKSNTRVDSEISVTNNITEEIALKIAQSQEYLDRVPPGLSKTDSVFSVNLLFLF</sequence>
<reference evidence="3" key="4">
    <citation type="submission" date="2023-01" db="EMBL/GenBank/DDBJ databases">
        <title>Draft genome sequence of Aliivibrio sifiae strain NBRC 105001.</title>
        <authorList>
            <person name="Sun Q."/>
            <person name="Mori K."/>
        </authorList>
    </citation>
    <scope>NUCLEOTIDE SEQUENCE</scope>
    <source>
        <strain evidence="3">NBRC 105001</strain>
    </source>
</reference>
<feature type="signal peptide" evidence="2">
    <location>
        <begin position="1"/>
        <end position="19"/>
    </location>
</feature>
<organism evidence="4 5">
    <name type="scientific">Aliivibrio sifiae</name>
    <dbReference type="NCBI Taxonomy" id="566293"/>
    <lineage>
        <taxon>Bacteria</taxon>
        <taxon>Pseudomonadati</taxon>
        <taxon>Pseudomonadota</taxon>
        <taxon>Gammaproteobacteria</taxon>
        <taxon>Vibrionales</taxon>
        <taxon>Vibrionaceae</taxon>
        <taxon>Aliivibrio</taxon>
    </lineage>
</organism>
<reference evidence="6" key="3">
    <citation type="journal article" date="2019" name="Int. J. Syst. Evol. Microbiol.">
        <title>The Global Catalogue of Microorganisms (GCM) 10K type strain sequencing project: providing services to taxonomists for standard genome sequencing and annotation.</title>
        <authorList>
            <consortium name="The Broad Institute Genomics Platform"/>
            <consortium name="The Broad Institute Genome Sequencing Center for Infectious Disease"/>
            <person name="Wu L."/>
            <person name="Ma J."/>
        </authorList>
    </citation>
    <scope>NUCLEOTIDE SEQUENCE [LARGE SCALE GENOMIC DNA]</scope>
    <source>
        <strain evidence="6">NBRC 105001</strain>
    </source>
</reference>
<keyword evidence="2" id="KW-0732">Signal</keyword>
<feature type="compositionally biased region" description="Polar residues" evidence="1">
    <location>
        <begin position="122"/>
        <end position="136"/>
    </location>
</feature>
<evidence type="ECO:0000313" key="4">
    <source>
        <dbReference type="EMBL" id="PQJ85284.1"/>
    </source>
</evidence>
<evidence type="ECO:0000313" key="5">
    <source>
        <dbReference type="Proteomes" id="UP000239273"/>
    </source>
</evidence>
<keyword evidence="6" id="KW-1185">Reference proteome</keyword>
<feature type="region of interest" description="Disordered" evidence="1">
    <location>
        <begin position="101"/>
        <end position="136"/>
    </location>
</feature>
<evidence type="ECO:0000313" key="6">
    <source>
        <dbReference type="Proteomes" id="UP001156660"/>
    </source>
</evidence>
<reference evidence="3" key="1">
    <citation type="journal article" date="2014" name="Int. J. Syst. Evol. Microbiol.">
        <title>Complete genome of a new Firmicutes species belonging to the dominant human colonic microbiota ('Ruminococcus bicirculans') reveals two chromosomes and a selective capacity to utilize plant glucans.</title>
        <authorList>
            <consortium name="NISC Comparative Sequencing Program"/>
            <person name="Wegmann U."/>
            <person name="Louis P."/>
            <person name="Goesmann A."/>
            <person name="Henrissat B."/>
            <person name="Duncan S.H."/>
            <person name="Flint H.J."/>
        </authorList>
    </citation>
    <scope>NUCLEOTIDE SEQUENCE</scope>
    <source>
        <strain evidence="3">NBRC 105001</strain>
    </source>
</reference>
<evidence type="ECO:0000256" key="2">
    <source>
        <dbReference type="SAM" id="SignalP"/>
    </source>
</evidence>
<feature type="compositionally biased region" description="Polar residues" evidence="1">
    <location>
        <begin position="35"/>
        <end position="51"/>
    </location>
</feature>
<name>A0A2S7X4V6_9GAMM</name>
<accession>A0A2S7X4V6</accession>
<gene>
    <name evidence="4" type="ORF">BTO23_18360</name>
    <name evidence="3" type="ORF">GCM10007855_34830</name>
</gene>
<dbReference type="SUPFAM" id="SSF56935">
    <property type="entry name" value="Porins"/>
    <property type="match status" value="1"/>
</dbReference>
<dbReference type="AlphaFoldDB" id="A0A2S7X4V6"/>
<proteinExistence type="predicted"/>
<dbReference type="Pfam" id="PF04338">
    <property type="entry name" value="DUF481"/>
    <property type="match status" value="1"/>
</dbReference>
<dbReference type="Proteomes" id="UP000239273">
    <property type="component" value="Unassembled WGS sequence"/>
</dbReference>
<evidence type="ECO:0000313" key="3">
    <source>
        <dbReference type="EMBL" id="GLR76608.1"/>
    </source>
</evidence>
<dbReference type="EMBL" id="BSOU01000012">
    <property type="protein sequence ID" value="GLR76608.1"/>
    <property type="molecule type" value="Genomic_DNA"/>
</dbReference>
<dbReference type="Proteomes" id="UP001156660">
    <property type="component" value="Unassembled WGS sequence"/>
</dbReference>
<feature type="chain" id="PRO_5015460640" evidence="2">
    <location>
        <begin position="20"/>
        <end position="333"/>
    </location>
</feature>